<accession>A0A2R8AAP9</accession>
<name>A0A2R8AAP9_9RHOB</name>
<keyword evidence="2" id="KW-1185">Reference proteome</keyword>
<dbReference type="OrthoDB" id="7745249at2"/>
<gene>
    <name evidence="1" type="ORF">POI8812_01587</name>
</gene>
<evidence type="ECO:0000313" key="2">
    <source>
        <dbReference type="Proteomes" id="UP000244932"/>
    </source>
</evidence>
<evidence type="ECO:0000313" key="1">
    <source>
        <dbReference type="EMBL" id="SPF29279.1"/>
    </source>
</evidence>
<dbReference type="AlphaFoldDB" id="A0A2R8AAP9"/>
<dbReference type="Proteomes" id="UP000244932">
    <property type="component" value="Unassembled WGS sequence"/>
</dbReference>
<proteinExistence type="predicted"/>
<organism evidence="1 2">
    <name type="scientific">Pontivivens insulae</name>
    <dbReference type="NCBI Taxonomy" id="1639689"/>
    <lineage>
        <taxon>Bacteria</taxon>
        <taxon>Pseudomonadati</taxon>
        <taxon>Pseudomonadota</taxon>
        <taxon>Alphaproteobacteria</taxon>
        <taxon>Rhodobacterales</taxon>
        <taxon>Paracoccaceae</taxon>
        <taxon>Pontivivens</taxon>
    </lineage>
</organism>
<dbReference type="EMBL" id="OMKW01000002">
    <property type="protein sequence ID" value="SPF29279.1"/>
    <property type="molecule type" value="Genomic_DNA"/>
</dbReference>
<dbReference type="RefSeq" id="WP_116203155.1">
    <property type="nucleotide sequence ID" value="NZ_OMKW01000002.1"/>
</dbReference>
<reference evidence="1 2" key="1">
    <citation type="submission" date="2018-03" db="EMBL/GenBank/DDBJ databases">
        <authorList>
            <person name="Keele B.F."/>
        </authorList>
    </citation>
    <scope>NUCLEOTIDE SEQUENCE [LARGE SCALE GENOMIC DNA]</scope>
    <source>
        <strain evidence="1 2">CeCT 8812</strain>
    </source>
</reference>
<sequence>MSATDRMAEQLAAARTAVDAEFGEGYAAAHPELVAACVQSAAIHTAVIIGKQASEETNKTLLQLKPRLFG</sequence>
<protein>
    <submittedName>
        <fullName evidence="1">Uncharacterized protein</fullName>
    </submittedName>
</protein>